<reference evidence="4 5" key="1">
    <citation type="submission" date="2019-06" db="EMBL/GenBank/DDBJ databases">
        <authorList>
            <person name="Yang Y."/>
        </authorList>
    </citation>
    <scope>NUCLEOTIDE SEQUENCE [LARGE SCALE GENOMIC DNA]</scope>
    <source>
        <strain evidence="4 5">BIT-26</strain>
    </source>
</reference>
<comment type="similarity">
    <text evidence="1">Belongs to the GST superfamily. HSP26 family.</text>
</comment>
<dbReference type="InterPro" id="IPR034342">
    <property type="entry name" value="SspA_C"/>
</dbReference>
<organism evidence="4 5">
    <name type="scientific">Mixta tenebrionis</name>
    <dbReference type="NCBI Taxonomy" id="2562439"/>
    <lineage>
        <taxon>Bacteria</taxon>
        <taxon>Pseudomonadati</taxon>
        <taxon>Pseudomonadota</taxon>
        <taxon>Gammaproteobacteria</taxon>
        <taxon>Enterobacterales</taxon>
        <taxon>Erwiniaceae</taxon>
        <taxon>Mixta</taxon>
    </lineage>
</organism>
<evidence type="ECO:0000313" key="4">
    <source>
        <dbReference type="EMBL" id="TPW43566.1"/>
    </source>
</evidence>
<dbReference type="Gene3D" id="1.20.1050.10">
    <property type="match status" value="1"/>
</dbReference>
<dbReference type="InterPro" id="IPR010987">
    <property type="entry name" value="Glutathione-S-Trfase_C-like"/>
</dbReference>
<dbReference type="Pfam" id="PF02798">
    <property type="entry name" value="GST_N"/>
    <property type="match status" value="1"/>
</dbReference>
<keyword evidence="5" id="KW-1185">Reference proteome</keyword>
<evidence type="ECO:0000313" key="5">
    <source>
        <dbReference type="Proteomes" id="UP000319523"/>
    </source>
</evidence>
<evidence type="ECO:0000259" key="3">
    <source>
        <dbReference type="PROSITE" id="PS50405"/>
    </source>
</evidence>
<dbReference type="InterPro" id="IPR050983">
    <property type="entry name" value="GST_Omega/HSP26"/>
</dbReference>
<dbReference type="CDD" id="cd03186">
    <property type="entry name" value="GST_C_SspA"/>
    <property type="match status" value="1"/>
</dbReference>
<dbReference type="InterPro" id="IPR036282">
    <property type="entry name" value="Glutathione-S-Trfase_C_sf"/>
</dbReference>
<dbReference type="CDD" id="cd03059">
    <property type="entry name" value="GST_N_SspA"/>
    <property type="match status" value="1"/>
</dbReference>
<dbReference type="PROSITE" id="PS51354">
    <property type="entry name" value="GLUTAREDOXIN_2"/>
    <property type="match status" value="1"/>
</dbReference>
<evidence type="ECO:0000259" key="2">
    <source>
        <dbReference type="PROSITE" id="PS50404"/>
    </source>
</evidence>
<dbReference type="InterPro" id="IPR034341">
    <property type="entry name" value="SspA_N"/>
</dbReference>
<dbReference type="PANTHER" id="PTHR43968">
    <property type="match status" value="1"/>
</dbReference>
<comment type="caution">
    <text evidence="4">The sequence shown here is derived from an EMBL/GenBank/DDBJ whole genome shotgun (WGS) entry which is preliminary data.</text>
</comment>
<dbReference type="SUPFAM" id="SSF52833">
    <property type="entry name" value="Thioredoxin-like"/>
    <property type="match status" value="1"/>
</dbReference>
<feature type="domain" description="GST N-terminal" evidence="2">
    <location>
        <begin position="9"/>
        <end position="87"/>
    </location>
</feature>
<dbReference type="RefSeq" id="WP_141174761.1">
    <property type="nucleotide sequence ID" value="NZ_JBHUFX010000032.1"/>
</dbReference>
<dbReference type="InterPro" id="IPR004046">
    <property type="entry name" value="GST_C"/>
</dbReference>
<dbReference type="InterPro" id="IPR040079">
    <property type="entry name" value="Glutathione_S-Trfase"/>
</dbReference>
<dbReference type="InterPro" id="IPR004045">
    <property type="entry name" value="Glutathione_S-Trfase_N"/>
</dbReference>
<accession>A0A506VDS1</accession>
<proteinExistence type="inferred from homology"/>
<dbReference type="Gene3D" id="3.40.30.10">
    <property type="entry name" value="Glutaredoxin"/>
    <property type="match status" value="1"/>
</dbReference>
<dbReference type="SFLD" id="SFLDS00019">
    <property type="entry name" value="Glutathione_Transferase_(cytos"/>
    <property type="match status" value="1"/>
</dbReference>
<gene>
    <name evidence="4" type="primary">sspA</name>
    <name evidence="4" type="ORF">FKM52_03190</name>
</gene>
<sequence>MAVAANKRSVMTLFSGPTDIFSHQVRIVLAEKGVSVEIEQVETDNLPQDLIDLNPYRTVPTLVDRELTLYESRIIMEYLDERFPHPPLMPVYPVARGESRLMMHRIEQDWYSLMRTIETGSGQQVENARKQLREELLAIAPLFTRTPFFLSEEFSLVDCYLAPLLWRLPLLGVELSGSGTKELKGYMTRVFERDSFLASLTEAEREMRLQARG</sequence>
<dbReference type="NCBIfam" id="NF007016">
    <property type="entry name" value="PRK09481.1"/>
    <property type="match status" value="1"/>
</dbReference>
<dbReference type="SFLD" id="SFLDG00358">
    <property type="entry name" value="Main_(cytGST)"/>
    <property type="match status" value="1"/>
</dbReference>
<dbReference type="Proteomes" id="UP000319523">
    <property type="component" value="Unassembled WGS sequence"/>
</dbReference>
<dbReference type="EMBL" id="VHQI01000002">
    <property type="protein sequence ID" value="TPW43566.1"/>
    <property type="molecule type" value="Genomic_DNA"/>
</dbReference>
<name>A0A506VDS1_9GAMM</name>
<dbReference type="PROSITE" id="PS50404">
    <property type="entry name" value="GST_NTER"/>
    <property type="match status" value="1"/>
</dbReference>
<dbReference type="PANTHER" id="PTHR43968:SF6">
    <property type="entry name" value="GLUTATHIONE S-TRANSFERASE OMEGA"/>
    <property type="match status" value="1"/>
</dbReference>
<protein>
    <submittedName>
        <fullName evidence="4">Stringent starvation protein A</fullName>
    </submittedName>
</protein>
<dbReference type="GO" id="GO:0005737">
    <property type="term" value="C:cytoplasm"/>
    <property type="evidence" value="ECO:0007669"/>
    <property type="project" value="TreeGrafter"/>
</dbReference>
<dbReference type="InterPro" id="IPR036249">
    <property type="entry name" value="Thioredoxin-like_sf"/>
</dbReference>
<dbReference type="PROSITE" id="PS50405">
    <property type="entry name" value="GST_CTER"/>
    <property type="match status" value="1"/>
</dbReference>
<dbReference type="Pfam" id="PF00043">
    <property type="entry name" value="GST_C"/>
    <property type="match status" value="1"/>
</dbReference>
<dbReference type="OrthoDB" id="9781431at2"/>
<dbReference type="AlphaFoldDB" id="A0A506VDS1"/>
<feature type="domain" description="GST C-terminal" evidence="3">
    <location>
        <begin position="92"/>
        <end position="209"/>
    </location>
</feature>
<evidence type="ECO:0000256" key="1">
    <source>
        <dbReference type="ARBA" id="ARBA00009929"/>
    </source>
</evidence>
<dbReference type="SUPFAM" id="SSF47616">
    <property type="entry name" value="GST C-terminal domain-like"/>
    <property type="match status" value="1"/>
</dbReference>